<dbReference type="AlphaFoldDB" id="A0A413FF60"/>
<organism evidence="2 3">
    <name type="scientific">Enterocloster asparagiformis</name>
    <dbReference type="NCBI Taxonomy" id="333367"/>
    <lineage>
        <taxon>Bacteria</taxon>
        <taxon>Bacillati</taxon>
        <taxon>Bacillota</taxon>
        <taxon>Clostridia</taxon>
        <taxon>Lachnospirales</taxon>
        <taxon>Lachnospiraceae</taxon>
        <taxon>Enterocloster</taxon>
    </lineage>
</organism>
<dbReference type="OrthoDB" id="3268478at2"/>
<evidence type="ECO:0000256" key="1">
    <source>
        <dbReference type="ARBA" id="ARBA00022649"/>
    </source>
</evidence>
<dbReference type="SUPFAM" id="SSF143011">
    <property type="entry name" value="RelE-like"/>
    <property type="match status" value="1"/>
</dbReference>
<comment type="caution">
    <text evidence="2">The sequence shown here is derived from an EMBL/GenBank/DDBJ whole genome shotgun (WGS) entry which is preliminary data.</text>
</comment>
<evidence type="ECO:0000313" key="2">
    <source>
        <dbReference type="EMBL" id="RGX29166.1"/>
    </source>
</evidence>
<keyword evidence="1" id="KW-1277">Toxin-antitoxin system</keyword>
<dbReference type="InterPro" id="IPR007712">
    <property type="entry name" value="RelE/ParE_toxin"/>
</dbReference>
<sequence length="109" mass="13139">MSWNIVYSEQARLDLRRIYEYISNELCVPDTAANQARRIMQRIRSLDDMPLRHHLYEEEPWHSMGIRFFPVDNYLVFYLPNETEGIVNIVRIMYGGRDIRKQLSNTIKF</sequence>
<protein>
    <submittedName>
        <fullName evidence="2">Type II toxin-antitoxin system RelE/ParE family toxin</fullName>
    </submittedName>
</protein>
<dbReference type="Pfam" id="PF05016">
    <property type="entry name" value="ParE_toxin"/>
    <property type="match status" value="1"/>
</dbReference>
<gene>
    <name evidence="2" type="ORF">DWV29_11530</name>
</gene>
<dbReference type="GeneID" id="93280287"/>
<dbReference type="Proteomes" id="UP000283880">
    <property type="component" value="Unassembled WGS sequence"/>
</dbReference>
<dbReference type="InterPro" id="IPR035093">
    <property type="entry name" value="RelE/ParE_toxin_dom_sf"/>
</dbReference>
<dbReference type="RefSeq" id="WP_007706617.1">
    <property type="nucleotide sequence ID" value="NZ_JAWRJJ010000460.1"/>
</dbReference>
<dbReference type="Gene3D" id="3.30.2310.20">
    <property type="entry name" value="RelE-like"/>
    <property type="match status" value="1"/>
</dbReference>
<dbReference type="EMBL" id="QSBM01000008">
    <property type="protein sequence ID" value="RGX29166.1"/>
    <property type="molecule type" value="Genomic_DNA"/>
</dbReference>
<name>A0A413FF60_9FIRM</name>
<accession>A0A413FF60</accession>
<reference evidence="2 3" key="1">
    <citation type="submission" date="2018-08" db="EMBL/GenBank/DDBJ databases">
        <title>A genome reference for cultivated species of the human gut microbiota.</title>
        <authorList>
            <person name="Zou Y."/>
            <person name="Xue W."/>
            <person name="Luo G."/>
        </authorList>
    </citation>
    <scope>NUCLEOTIDE SEQUENCE [LARGE SCALE GENOMIC DNA]</scope>
    <source>
        <strain evidence="2 3">AF04-15</strain>
    </source>
</reference>
<proteinExistence type="predicted"/>
<evidence type="ECO:0000313" key="3">
    <source>
        <dbReference type="Proteomes" id="UP000283880"/>
    </source>
</evidence>